<proteinExistence type="inferred from homology"/>
<organism evidence="7 8">
    <name type="scientific">Symbiodinium natans</name>
    <dbReference type="NCBI Taxonomy" id="878477"/>
    <lineage>
        <taxon>Eukaryota</taxon>
        <taxon>Sar</taxon>
        <taxon>Alveolata</taxon>
        <taxon>Dinophyceae</taxon>
        <taxon>Suessiales</taxon>
        <taxon>Symbiodiniaceae</taxon>
        <taxon>Symbiodinium</taxon>
    </lineage>
</organism>
<protein>
    <submittedName>
        <fullName evidence="7">InfC protein</fullName>
    </submittedName>
</protein>
<feature type="domain" description="Translation initiation factor 3 N-terminal" evidence="6">
    <location>
        <begin position="90"/>
        <end position="153"/>
    </location>
</feature>
<dbReference type="InterPro" id="IPR019815">
    <property type="entry name" value="Translation_initiation_fac_3_C"/>
</dbReference>
<dbReference type="EMBL" id="CAJNDS010000202">
    <property type="protein sequence ID" value="CAE7027184.1"/>
    <property type="molecule type" value="Genomic_DNA"/>
</dbReference>
<dbReference type="AlphaFoldDB" id="A0A812I9T4"/>
<evidence type="ECO:0000256" key="1">
    <source>
        <dbReference type="ARBA" id="ARBA00005439"/>
    </source>
</evidence>
<keyword evidence="3" id="KW-0648">Protein biosynthesis</keyword>
<accession>A0A812I9T4</accession>
<keyword evidence="8" id="KW-1185">Reference proteome</keyword>
<evidence type="ECO:0000259" key="6">
    <source>
        <dbReference type="Pfam" id="PF05198"/>
    </source>
</evidence>
<evidence type="ECO:0000256" key="4">
    <source>
        <dbReference type="SAM" id="MobiDB-lite"/>
    </source>
</evidence>
<feature type="region of interest" description="Disordered" evidence="4">
    <location>
        <begin position="313"/>
        <end position="343"/>
    </location>
</feature>
<dbReference type="InterPro" id="IPR001288">
    <property type="entry name" value="Translation_initiation_fac_3"/>
</dbReference>
<dbReference type="GO" id="GO:0005737">
    <property type="term" value="C:cytoplasm"/>
    <property type="evidence" value="ECO:0007669"/>
    <property type="project" value="UniProtKB-ARBA"/>
</dbReference>
<evidence type="ECO:0000259" key="5">
    <source>
        <dbReference type="Pfam" id="PF00707"/>
    </source>
</evidence>
<feature type="compositionally biased region" description="Basic and acidic residues" evidence="4">
    <location>
        <begin position="327"/>
        <end position="343"/>
    </location>
</feature>
<dbReference type="NCBIfam" id="TIGR00168">
    <property type="entry name" value="infC"/>
    <property type="match status" value="1"/>
</dbReference>
<evidence type="ECO:0000313" key="8">
    <source>
        <dbReference type="Proteomes" id="UP000604046"/>
    </source>
</evidence>
<dbReference type="SUPFAM" id="SSF54364">
    <property type="entry name" value="Translation initiation factor IF3, N-terminal domain"/>
    <property type="match status" value="1"/>
</dbReference>
<dbReference type="PANTHER" id="PTHR10938:SF0">
    <property type="entry name" value="TRANSLATION INITIATION FACTOR IF-3, MITOCHONDRIAL"/>
    <property type="match status" value="1"/>
</dbReference>
<dbReference type="Gene3D" id="3.10.20.80">
    <property type="entry name" value="Translation initiation factor 3 (IF-3), N-terminal domain"/>
    <property type="match status" value="1"/>
</dbReference>
<dbReference type="PANTHER" id="PTHR10938">
    <property type="entry name" value="TRANSLATION INITIATION FACTOR IF-3"/>
    <property type="match status" value="1"/>
</dbReference>
<dbReference type="InterPro" id="IPR036787">
    <property type="entry name" value="T_IF-3_N_sf"/>
</dbReference>
<comment type="similarity">
    <text evidence="1">Belongs to the IF-3 family.</text>
</comment>
<dbReference type="Proteomes" id="UP000604046">
    <property type="component" value="Unassembled WGS sequence"/>
</dbReference>
<evidence type="ECO:0000313" key="7">
    <source>
        <dbReference type="EMBL" id="CAE7027184.1"/>
    </source>
</evidence>
<dbReference type="InterPro" id="IPR036788">
    <property type="entry name" value="T_IF-3_C_sf"/>
</dbReference>
<dbReference type="OrthoDB" id="333341at2759"/>
<evidence type="ECO:0000256" key="3">
    <source>
        <dbReference type="ARBA" id="ARBA00022917"/>
    </source>
</evidence>
<dbReference type="Gene3D" id="3.30.110.10">
    <property type="entry name" value="Translation initiation factor 3 (IF-3), C-terminal domain"/>
    <property type="match status" value="1"/>
</dbReference>
<dbReference type="SUPFAM" id="SSF55200">
    <property type="entry name" value="Translation initiation factor IF3, C-terminal domain"/>
    <property type="match status" value="1"/>
</dbReference>
<feature type="domain" description="Translation initiation factor 3 C-terminal" evidence="5">
    <location>
        <begin position="176"/>
        <end position="240"/>
    </location>
</feature>
<dbReference type="GO" id="GO:0043022">
    <property type="term" value="F:ribosome binding"/>
    <property type="evidence" value="ECO:0007669"/>
    <property type="project" value="TreeGrafter"/>
</dbReference>
<reference evidence="7" key="1">
    <citation type="submission" date="2021-02" db="EMBL/GenBank/DDBJ databases">
        <authorList>
            <person name="Dougan E. K."/>
            <person name="Rhodes N."/>
            <person name="Thang M."/>
            <person name="Chan C."/>
        </authorList>
    </citation>
    <scope>NUCLEOTIDE SEQUENCE</scope>
</reference>
<dbReference type="Pfam" id="PF05198">
    <property type="entry name" value="IF3_N"/>
    <property type="match status" value="1"/>
</dbReference>
<keyword evidence="2" id="KW-0396">Initiation factor</keyword>
<comment type="caution">
    <text evidence="7">The sequence shown here is derived from an EMBL/GenBank/DDBJ whole genome shotgun (WGS) entry which is preliminary data.</text>
</comment>
<dbReference type="GO" id="GO:0003743">
    <property type="term" value="F:translation initiation factor activity"/>
    <property type="evidence" value="ECO:0007669"/>
    <property type="project" value="UniProtKB-KW"/>
</dbReference>
<dbReference type="Pfam" id="PF00707">
    <property type="entry name" value="IF3_C"/>
    <property type="match status" value="1"/>
</dbReference>
<evidence type="ECO:0000256" key="2">
    <source>
        <dbReference type="ARBA" id="ARBA00022540"/>
    </source>
</evidence>
<gene>
    <name evidence="7" type="primary">infC</name>
    <name evidence="7" type="ORF">SNAT2548_LOCUS3326</name>
</gene>
<dbReference type="GO" id="GO:0032790">
    <property type="term" value="P:ribosome disassembly"/>
    <property type="evidence" value="ECO:0007669"/>
    <property type="project" value="TreeGrafter"/>
</dbReference>
<name>A0A812I9T4_9DINO</name>
<sequence length="343" mass="39147">MFVARSRAAWCPLARAFRPALQNGCHFPIRQAPNAPNAPNALRSEPHRSFSSAWLVSQSASWRLSLRTPATNARLCSQRPFASVHDILANGDIPFPRVRVVDDSGLVGDYFLGEALALAKQRRTDLVVLSGQVEPPLCRLVNLHVYIDEVERQAASKEQQKREQRLREFSFDPAMRVKGMRFTSLIDEHDFERKLNQVRKFLEKGHRVEARILQSRGKPEDVLDIALRIIAEIRDLAKPEYFEESIRELQMAIHSPKSLKRAGRAPPDELRMRLWPCTPAQAAAFQLPAHIIGPRRRRGAAIVGVDDGPQDEFAWKLNRRPRPPHSYQDRRSNLRSRALESDD</sequence>
<dbReference type="InterPro" id="IPR019814">
    <property type="entry name" value="Translation_initiation_fac_3_N"/>
</dbReference>